<feature type="region of interest" description="Disordered" evidence="1">
    <location>
        <begin position="1"/>
        <end position="53"/>
    </location>
</feature>
<evidence type="ECO:0000313" key="3">
    <source>
        <dbReference type="Proteomes" id="UP000220797"/>
    </source>
</evidence>
<sequence>MDPEQRESNNVSTDETANSDESSIPSLSSSPSDVSNISSNFEGYPSSIESQIHSGSDISQNFHQITTGNDSSENLQLPPELSIENLAFQALVLCFTMISGRISNRIILRRRRPHVDPVELGSDGEEEIEEVESQQEELDAHTNVEEEVLNGTNIDDIGDTSIYEEVYVLAEEDRGELRTDDCVIL</sequence>
<reference evidence="2" key="1">
    <citation type="submission" date="2015-04" db="EMBL/GenBank/DDBJ databases">
        <authorList>
            <consortium name="Pathogen Informatics"/>
        </authorList>
    </citation>
    <scope>NUCLEOTIDE SEQUENCE [LARGE SCALE GENOMIC DNA]</scope>
    <source>
        <strain evidence="2">8A</strain>
    </source>
</reference>
<keyword evidence="3" id="KW-1185">Reference proteome</keyword>
<accession>A0A1J1H044</accession>
<protein>
    <submittedName>
        <fullName evidence="2">Uncharacterized protein</fullName>
    </submittedName>
</protein>
<feature type="compositionally biased region" description="Low complexity" evidence="1">
    <location>
        <begin position="19"/>
        <end position="39"/>
    </location>
</feature>
<dbReference type="EMBL" id="CVMV01000070">
    <property type="protein sequence ID" value="CRG96906.1"/>
    <property type="molecule type" value="Genomic_DNA"/>
</dbReference>
<evidence type="ECO:0000313" key="2">
    <source>
        <dbReference type="EMBL" id="CRG96906.1"/>
    </source>
</evidence>
<proteinExistence type="predicted"/>
<dbReference type="VEuPathDB" id="PlasmoDB:PGAL8A_00448700"/>
<evidence type="ECO:0000256" key="1">
    <source>
        <dbReference type="SAM" id="MobiDB-lite"/>
    </source>
</evidence>
<dbReference type="GeneID" id="39733020"/>
<dbReference type="Proteomes" id="UP000220797">
    <property type="component" value="Unassembled WGS sequence"/>
</dbReference>
<comment type="caution">
    <text evidence="2">The sequence shown here is derived from an EMBL/GenBank/DDBJ whole genome shotgun (WGS) entry which is preliminary data.</text>
</comment>
<name>A0A1J1H044_PLAGA</name>
<organism evidence="2 3">
    <name type="scientific">Plasmodium gallinaceum</name>
    <dbReference type="NCBI Taxonomy" id="5849"/>
    <lineage>
        <taxon>Eukaryota</taxon>
        <taxon>Sar</taxon>
        <taxon>Alveolata</taxon>
        <taxon>Apicomplexa</taxon>
        <taxon>Aconoidasida</taxon>
        <taxon>Haemosporida</taxon>
        <taxon>Plasmodiidae</taxon>
        <taxon>Plasmodium</taxon>
        <taxon>Plasmodium (Haemamoeba)</taxon>
    </lineage>
</organism>
<dbReference type="AlphaFoldDB" id="A0A1J1H044"/>
<dbReference type="RefSeq" id="XP_028529709.1">
    <property type="nucleotide sequence ID" value="XM_028673236.1"/>
</dbReference>
<gene>
    <name evidence="2" type="ORF">PGAL8A_00448700</name>
</gene>